<accession>A0A077W9T5</accession>
<proteinExistence type="predicted"/>
<dbReference type="InterPro" id="IPR051965">
    <property type="entry name" value="ChromReg_NeuronalGeneExpr"/>
</dbReference>
<dbReference type="SUPFAM" id="SSF47769">
    <property type="entry name" value="SAM/Pointed domain"/>
    <property type="match status" value="1"/>
</dbReference>
<feature type="region of interest" description="Disordered" evidence="4">
    <location>
        <begin position="95"/>
        <end position="215"/>
    </location>
</feature>
<dbReference type="InterPro" id="IPR013761">
    <property type="entry name" value="SAM/pointed_sf"/>
</dbReference>
<dbReference type="SUPFAM" id="SSF47095">
    <property type="entry name" value="HMG-box"/>
    <property type="match status" value="1"/>
</dbReference>
<feature type="DNA-binding region" description="HMG box" evidence="3">
    <location>
        <begin position="211"/>
        <end position="277"/>
    </location>
</feature>
<dbReference type="InterPro" id="IPR001660">
    <property type="entry name" value="SAM"/>
</dbReference>
<dbReference type="Pfam" id="PF00505">
    <property type="entry name" value="HMG_box"/>
    <property type="match status" value="1"/>
</dbReference>
<evidence type="ECO:0000313" key="6">
    <source>
        <dbReference type="EMBL" id="CDS03359.1"/>
    </source>
</evidence>
<feature type="compositionally biased region" description="Basic and acidic residues" evidence="4">
    <location>
        <begin position="368"/>
        <end position="378"/>
    </location>
</feature>
<dbReference type="InterPro" id="IPR036910">
    <property type="entry name" value="HMG_box_dom_sf"/>
</dbReference>
<reference evidence="6" key="1">
    <citation type="journal article" date="2014" name="Genome Announc.">
        <title>De novo whole-genome sequence and genome annotation of Lichtheimia ramosa.</title>
        <authorList>
            <person name="Linde J."/>
            <person name="Schwartze V."/>
            <person name="Binder U."/>
            <person name="Lass-Florl C."/>
            <person name="Voigt K."/>
            <person name="Horn F."/>
        </authorList>
    </citation>
    <scope>NUCLEOTIDE SEQUENCE</scope>
    <source>
        <strain evidence="6">JMRC FSU:6197</strain>
    </source>
</reference>
<dbReference type="Gene3D" id="1.10.150.50">
    <property type="entry name" value="Transcription Factor, Ets-1"/>
    <property type="match status" value="1"/>
</dbReference>
<dbReference type="GO" id="GO:0010468">
    <property type="term" value="P:regulation of gene expression"/>
    <property type="evidence" value="ECO:0007669"/>
    <property type="project" value="TreeGrafter"/>
</dbReference>
<feature type="domain" description="HMG box" evidence="5">
    <location>
        <begin position="211"/>
        <end position="277"/>
    </location>
</feature>
<name>A0A077W9T5_9FUNG</name>
<evidence type="ECO:0000256" key="2">
    <source>
        <dbReference type="ARBA" id="ARBA00023242"/>
    </source>
</evidence>
<dbReference type="GO" id="GO:0003677">
    <property type="term" value="F:DNA binding"/>
    <property type="evidence" value="ECO:0007669"/>
    <property type="project" value="UniProtKB-UniRule"/>
</dbReference>
<dbReference type="PANTHER" id="PTHR46040:SF3">
    <property type="entry name" value="HIGH MOBILITY GROUP PROTEIN 2"/>
    <property type="match status" value="1"/>
</dbReference>
<dbReference type="GO" id="GO:0005634">
    <property type="term" value="C:nucleus"/>
    <property type="evidence" value="ECO:0007669"/>
    <property type="project" value="UniProtKB-UniRule"/>
</dbReference>
<sequence>MHRVPMTSFNERDTGHREVKQVLERCKLLQYLDIFITEGFDCLKSLCEITEDDLIALKVKRGHRRLLQREIATAKGIPRNQPLWIRTTGSISAAQSPVSSMASPTQPAMATSSTATSAMNNQSDSSGSDSLAPSSNTTVSSGGLRSSKKVATGQTSQSSNASSAYGASSSSFSGRQNKGSDSSLDDTASSSLPPPPKRRYRRHPKPDRNAPVKPPSAYVMFANDVRSKLKDQNLTFAQLAKATGERWKSLDDTERQRYETMAGEAKKIYNIALEQYKLTPEYKRYQEYLREFRLTYEPHHRHQQSSSDHHNPQKFMRSVESPGSGSLADYSSNGNSIGQVSSSSGGSADGGDEDGKRKKPASNAMTSRGDDDNKKDAVVVRGFFQVQGDDENNNNDDDTWPDYIHDSVPSFSGQTMSDTSRARNDGNLKVDAMNIDDDDDDDDADVENNHDDDNGTQQQQQQHASNVVIGNNNNTISQLH</sequence>
<feature type="compositionally biased region" description="Polar residues" evidence="4">
    <location>
        <begin position="409"/>
        <end position="419"/>
    </location>
</feature>
<dbReference type="AlphaFoldDB" id="A0A077W9T5"/>
<dbReference type="Pfam" id="PF00536">
    <property type="entry name" value="SAM_1"/>
    <property type="match status" value="1"/>
</dbReference>
<dbReference type="SMART" id="SM00454">
    <property type="entry name" value="SAM"/>
    <property type="match status" value="1"/>
</dbReference>
<feature type="compositionally biased region" description="Low complexity" evidence="4">
    <location>
        <begin position="331"/>
        <end position="346"/>
    </location>
</feature>
<keyword evidence="1 3" id="KW-0238">DNA-binding</keyword>
<protein>
    <recommendedName>
        <fullName evidence="5">HMG box domain-containing protein</fullName>
    </recommendedName>
</protein>
<feature type="compositionally biased region" description="Low complexity" evidence="4">
    <location>
        <begin position="156"/>
        <end position="173"/>
    </location>
</feature>
<feature type="region of interest" description="Disordered" evidence="4">
    <location>
        <begin position="298"/>
        <end position="480"/>
    </location>
</feature>
<dbReference type="SMART" id="SM00398">
    <property type="entry name" value="HMG"/>
    <property type="match status" value="1"/>
</dbReference>
<feature type="compositionally biased region" description="Acidic residues" evidence="4">
    <location>
        <begin position="434"/>
        <end position="446"/>
    </location>
</feature>
<feature type="compositionally biased region" description="Acidic residues" evidence="4">
    <location>
        <begin position="388"/>
        <end position="400"/>
    </location>
</feature>
<evidence type="ECO:0000256" key="4">
    <source>
        <dbReference type="SAM" id="MobiDB-lite"/>
    </source>
</evidence>
<feature type="compositionally biased region" description="Polar residues" evidence="4">
    <location>
        <begin position="463"/>
        <end position="480"/>
    </location>
</feature>
<dbReference type="Gene3D" id="1.10.30.10">
    <property type="entry name" value="High mobility group box domain"/>
    <property type="match status" value="1"/>
</dbReference>
<evidence type="ECO:0000256" key="1">
    <source>
        <dbReference type="ARBA" id="ARBA00023125"/>
    </source>
</evidence>
<feature type="compositionally biased region" description="Low complexity" evidence="4">
    <location>
        <begin position="180"/>
        <end position="191"/>
    </location>
</feature>
<organism evidence="6">
    <name type="scientific">Lichtheimia ramosa</name>
    <dbReference type="NCBI Taxonomy" id="688394"/>
    <lineage>
        <taxon>Eukaryota</taxon>
        <taxon>Fungi</taxon>
        <taxon>Fungi incertae sedis</taxon>
        <taxon>Mucoromycota</taxon>
        <taxon>Mucoromycotina</taxon>
        <taxon>Mucoromycetes</taxon>
        <taxon>Mucorales</taxon>
        <taxon>Lichtheimiaceae</taxon>
        <taxon>Lichtheimia</taxon>
    </lineage>
</organism>
<gene>
    <name evidence="6" type="ORF">LRAMOSA00761</name>
</gene>
<dbReference type="PANTHER" id="PTHR46040">
    <property type="entry name" value="HIGH MOBILITY GROUP PROTEIN 2"/>
    <property type="match status" value="1"/>
</dbReference>
<dbReference type="EMBL" id="LK023313">
    <property type="protein sequence ID" value="CDS03359.1"/>
    <property type="molecule type" value="Genomic_DNA"/>
</dbReference>
<feature type="compositionally biased region" description="Low complexity" evidence="4">
    <location>
        <begin position="102"/>
        <end position="135"/>
    </location>
</feature>
<keyword evidence="2 3" id="KW-0539">Nucleus</keyword>
<feature type="compositionally biased region" description="Basic residues" evidence="4">
    <location>
        <begin position="196"/>
        <end position="205"/>
    </location>
</feature>
<dbReference type="OrthoDB" id="1919336at2759"/>
<dbReference type="InterPro" id="IPR009071">
    <property type="entry name" value="HMG_box_dom"/>
</dbReference>
<evidence type="ECO:0000259" key="5">
    <source>
        <dbReference type="PROSITE" id="PS50118"/>
    </source>
</evidence>
<dbReference type="PROSITE" id="PS50118">
    <property type="entry name" value="HMG_BOX_2"/>
    <property type="match status" value="1"/>
</dbReference>
<evidence type="ECO:0000256" key="3">
    <source>
        <dbReference type="PROSITE-ProRule" id="PRU00267"/>
    </source>
</evidence>